<comment type="similarity">
    <text evidence="3 10 13">Belongs to the IPP transferase family.</text>
</comment>
<name>A0AAE3VQZ5_9HYPH</name>
<dbReference type="PANTHER" id="PTHR11088">
    <property type="entry name" value="TRNA DIMETHYLALLYLTRANSFERASE"/>
    <property type="match status" value="1"/>
</dbReference>
<dbReference type="RefSeq" id="WP_306886448.1">
    <property type="nucleotide sequence ID" value="NZ_JAUSUL010000003.1"/>
</dbReference>
<evidence type="ECO:0000256" key="6">
    <source>
        <dbReference type="ARBA" id="ARBA00022741"/>
    </source>
</evidence>
<proteinExistence type="inferred from homology"/>
<dbReference type="InterPro" id="IPR039657">
    <property type="entry name" value="Dimethylallyltransferase"/>
</dbReference>
<evidence type="ECO:0000313" key="14">
    <source>
        <dbReference type="EMBL" id="MDQ0316561.1"/>
    </source>
</evidence>
<keyword evidence="6 10" id="KW-0547">Nucleotide-binding</keyword>
<dbReference type="NCBIfam" id="TIGR00174">
    <property type="entry name" value="miaA"/>
    <property type="match status" value="1"/>
</dbReference>
<keyword evidence="5 10" id="KW-0819">tRNA processing</keyword>
<dbReference type="EC" id="2.5.1.75" evidence="10"/>
<evidence type="ECO:0000256" key="2">
    <source>
        <dbReference type="ARBA" id="ARBA00003213"/>
    </source>
</evidence>
<evidence type="ECO:0000256" key="13">
    <source>
        <dbReference type="RuleBase" id="RU003785"/>
    </source>
</evidence>
<dbReference type="PANTHER" id="PTHR11088:SF60">
    <property type="entry name" value="TRNA DIMETHYLALLYLTRANSFERASE"/>
    <property type="match status" value="1"/>
</dbReference>
<evidence type="ECO:0000313" key="15">
    <source>
        <dbReference type="Proteomes" id="UP001229244"/>
    </source>
</evidence>
<comment type="function">
    <text evidence="2 10 12">Catalyzes the transfer of a dimethylallyl group onto the adenine at position 37 in tRNAs that read codons beginning with uridine, leading to the formation of N6-(dimethylallyl)adenosine (i(6)A).</text>
</comment>
<comment type="caution">
    <text evidence="10">Lacks conserved residue(s) required for the propagation of feature annotation.</text>
</comment>
<evidence type="ECO:0000256" key="11">
    <source>
        <dbReference type="RuleBase" id="RU003783"/>
    </source>
</evidence>
<dbReference type="GO" id="GO:0006400">
    <property type="term" value="P:tRNA modification"/>
    <property type="evidence" value="ECO:0007669"/>
    <property type="project" value="TreeGrafter"/>
</dbReference>
<accession>A0AAE3VQZ5</accession>
<comment type="catalytic activity">
    <reaction evidence="9 10 11">
        <text>adenosine(37) in tRNA + dimethylallyl diphosphate = N(6)-dimethylallyladenosine(37) in tRNA + diphosphate</text>
        <dbReference type="Rhea" id="RHEA:26482"/>
        <dbReference type="Rhea" id="RHEA-COMP:10162"/>
        <dbReference type="Rhea" id="RHEA-COMP:10375"/>
        <dbReference type="ChEBI" id="CHEBI:33019"/>
        <dbReference type="ChEBI" id="CHEBI:57623"/>
        <dbReference type="ChEBI" id="CHEBI:74411"/>
        <dbReference type="ChEBI" id="CHEBI:74415"/>
        <dbReference type="EC" id="2.5.1.75"/>
    </reaction>
</comment>
<dbReference type="FunFam" id="1.10.20.140:FF:000001">
    <property type="entry name" value="tRNA dimethylallyltransferase"/>
    <property type="match status" value="1"/>
</dbReference>
<feature type="region of interest" description="Interaction with substrate tRNA" evidence="10">
    <location>
        <begin position="168"/>
        <end position="172"/>
    </location>
</feature>
<protein>
    <recommendedName>
        <fullName evidence="10">tRNA dimethylallyltransferase</fullName>
        <ecNumber evidence="10">2.5.1.75</ecNumber>
    </recommendedName>
    <alternativeName>
        <fullName evidence="10">Dimethylallyl diphosphate:tRNA dimethylallyltransferase</fullName>
        <shortName evidence="10">DMAPP:tRNA dimethylallyltransferase</shortName>
        <shortName evidence="10">DMATase</shortName>
    </alternativeName>
    <alternativeName>
        <fullName evidence="10">Isopentenyl-diphosphate:tRNA isopentenyltransferase</fullName>
        <shortName evidence="10">IPP transferase</shortName>
        <shortName evidence="10">IPPT</shortName>
        <shortName evidence="10">IPTase</shortName>
    </alternativeName>
</protein>
<evidence type="ECO:0000256" key="3">
    <source>
        <dbReference type="ARBA" id="ARBA00005842"/>
    </source>
</evidence>
<gene>
    <name evidence="10" type="primary">miaA</name>
    <name evidence="14" type="ORF">J2S73_003037</name>
</gene>
<feature type="region of interest" description="Interaction with substrate tRNA" evidence="10">
    <location>
        <begin position="44"/>
        <end position="47"/>
    </location>
</feature>
<dbReference type="SUPFAM" id="SSF52540">
    <property type="entry name" value="P-loop containing nucleoside triphosphate hydrolases"/>
    <property type="match status" value="2"/>
</dbReference>
<keyword evidence="4 10" id="KW-0808">Transferase</keyword>
<comment type="subunit">
    <text evidence="10">Monomer.</text>
</comment>
<evidence type="ECO:0000256" key="9">
    <source>
        <dbReference type="ARBA" id="ARBA00049563"/>
    </source>
</evidence>
<feature type="binding site" evidence="10">
    <location>
        <begin position="21"/>
        <end position="26"/>
    </location>
    <ligand>
        <name>substrate</name>
    </ligand>
</feature>
<evidence type="ECO:0000256" key="12">
    <source>
        <dbReference type="RuleBase" id="RU003784"/>
    </source>
</evidence>
<comment type="caution">
    <text evidence="14">The sequence shown here is derived from an EMBL/GenBank/DDBJ whole genome shotgun (WGS) entry which is preliminary data.</text>
</comment>
<dbReference type="HAMAP" id="MF_00185">
    <property type="entry name" value="IPP_trans"/>
    <property type="match status" value="1"/>
</dbReference>
<dbReference type="Pfam" id="PF01715">
    <property type="entry name" value="IPPT"/>
    <property type="match status" value="1"/>
</dbReference>
<dbReference type="AlphaFoldDB" id="A0AAE3VQZ5"/>
<dbReference type="GO" id="GO:0005524">
    <property type="term" value="F:ATP binding"/>
    <property type="evidence" value="ECO:0007669"/>
    <property type="project" value="UniProtKB-UniRule"/>
</dbReference>
<keyword evidence="8 10" id="KW-0460">Magnesium</keyword>
<evidence type="ECO:0000256" key="8">
    <source>
        <dbReference type="ARBA" id="ARBA00022842"/>
    </source>
</evidence>
<sequence length="318" mass="34549">MEKSTGPGRGEAKAVLIAGPTASGKSALAARLADALGGVIVNADSMQVYRELRILTARPSAEEEAARPHRLYGHVSAAEAYSVARWLADVDGVLAEADQTGRTPIIVGGTGLYFTALVTGLSEVPEIPEAIRSYWRARGRADGGAALHETLRERDPVMAERLRPSDPQRIVRALEVMEATGRSLADWQAEAAPPRLDPARCHKVVLAPDRADLRVRIETRFSQMLEEGAREEVKALDRLDLDPALPAMKAIGVAPLLAHSMGLLSLEGARDRAVADSARYAKRQETWFRNRFADWDRLDPAAIPETADGRWPWALAAS</sequence>
<evidence type="ECO:0000256" key="10">
    <source>
        <dbReference type="HAMAP-Rule" id="MF_00185"/>
    </source>
</evidence>
<organism evidence="14 15">
    <name type="scientific">Amorphus orientalis</name>
    <dbReference type="NCBI Taxonomy" id="649198"/>
    <lineage>
        <taxon>Bacteria</taxon>
        <taxon>Pseudomonadati</taxon>
        <taxon>Pseudomonadota</taxon>
        <taxon>Alphaproteobacteria</taxon>
        <taxon>Hyphomicrobiales</taxon>
        <taxon>Amorphaceae</taxon>
        <taxon>Amorphus</taxon>
    </lineage>
</organism>
<feature type="site" description="Interaction with substrate tRNA" evidence="10">
    <location>
        <position position="110"/>
    </location>
</feature>
<dbReference type="Gene3D" id="1.10.20.140">
    <property type="match status" value="1"/>
</dbReference>
<feature type="site" description="Interaction with substrate tRNA" evidence="10">
    <location>
        <position position="132"/>
    </location>
</feature>
<evidence type="ECO:0000256" key="4">
    <source>
        <dbReference type="ARBA" id="ARBA00022679"/>
    </source>
</evidence>
<evidence type="ECO:0000256" key="5">
    <source>
        <dbReference type="ARBA" id="ARBA00022694"/>
    </source>
</evidence>
<evidence type="ECO:0000256" key="1">
    <source>
        <dbReference type="ARBA" id="ARBA00001946"/>
    </source>
</evidence>
<reference evidence="14" key="1">
    <citation type="submission" date="2023-07" db="EMBL/GenBank/DDBJ databases">
        <title>Genomic Encyclopedia of Type Strains, Phase IV (KMG-IV): sequencing the most valuable type-strain genomes for metagenomic binning, comparative biology and taxonomic classification.</title>
        <authorList>
            <person name="Goeker M."/>
        </authorList>
    </citation>
    <scope>NUCLEOTIDE SEQUENCE</scope>
    <source>
        <strain evidence="14">DSM 21202</strain>
    </source>
</reference>
<evidence type="ECO:0000256" key="7">
    <source>
        <dbReference type="ARBA" id="ARBA00022840"/>
    </source>
</evidence>
<feature type="binding site" evidence="10">
    <location>
        <begin position="19"/>
        <end position="26"/>
    </location>
    <ligand>
        <name>ATP</name>
        <dbReference type="ChEBI" id="CHEBI:30616"/>
    </ligand>
</feature>
<comment type="cofactor">
    <cofactor evidence="1 10">
        <name>Mg(2+)</name>
        <dbReference type="ChEBI" id="CHEBI:18420"/>
    </cofactor>
</comment>
<dbReference type="InterPro" id="IPR018022">
    <property type="entry name" value="IPT"/>
</dbReference>
<keyword evidence="7 10" id="KW-0067">ATP-binding</keyword>
<dbReference type="InterPro" id="IPR027417">
    <property type="entry name" value="P-loop_NTPase"/>
</dbReference>
<dbReference type="Proteomes" id="UP001229244">
    <property type="component" value="Unassembled WGS sequence"/>
</dbReference>
<dbReference type="EMBL" id="JAUSUL010000003">
    <property type="protein sequence ID" value="MDQ0316561.1"/>
    <property type="molecule type" value="Genomic_DNA"/>
</dbReference>
<keyword evidence="15" id="KW-1185">Reference proteome</keyword>
<dbReference type="Gene3D" id="3.40.50.300">
    <property type="entry name" value="P-loop containing nucleotide triphosphate hydrolases"/>
    <property type="match status" value="1"/>
</dbReference>
<dbReference type="GO" id="GO:0052381">
    <property type="term" value="F:tRNA dimethylallyltransferase activity"/>
    <property type="evidence" value="ECO:0007669"/>
    <property type="project" value="UniProtKB-UniRule"/>
</dbReference>